<dbReference type="InterPro" id="IPR000182">
    <property type="entry name" value="GNAT_dom"/>
</dbReference>
<accession>A0A395IGU2</accession>
<dbReference type="Proteomes" id="UP000249056">
    <property type="component" value="Unassembled WGS sequence"/>
</dbReference>
<feature type="domain" description="N-acetyltransferase" evidence="1">
    <location>
        <begin position="24"/>
        <end position="106"/>
    </location>
</feature>
<protein>
    <recommendedName>
        <fullName evidence="1">N-acetyltransferase domain-containing protein</fullName>
    </recommendedName>
</protein>
<evidence type="ECO:0000259" key="1">
    <source>
        <dbReference type="Pfam" id="PF00583"/>
    </source>
</evidence>
<keyword evidence="3" id="KW-1185">Reference proteome</keyword>
<dbReference type="Gene3D" id="3.40.630.30">
    <property type="match status" value="1"/>
</dbReference>
<dbReference type="EMBL" id="QKRW01000050">
    <property type="protein sequence ID" value="RAL59587.1"/>
    <property type="molecule type" value="Genomic_DNA"/>
</dbReference>
<evidence type="ECO:0000313" key="3">
    <source>
        <dbReference type="Proteomes" id="UP000249056"/>
    </source>
</evidence>
<comment type="caution">
    <text evidence="2">The sequence shown here is derived from an EMBL/GenBank/DDBJ whole genome shotgun (WGS) entry which is preliminary data.</text>
</comment>
<dbReference type="InterPro" id="IPR016181">
    <property type="entry name" value="Acyl_CoA_acyltransferase"/>
</dbReference>
<gene>
    <name evidence="2" type="ORF">DID88_006446</name>
</gene>
<reference evidence="2 3" key="1">
    <citation type="submission" date="2018-06" db="EMBL/GenBank/DDBJ databases">
        <title>Genome Sequence of the Brown Rot Fungal Pathogen Monilinia fructigena.</title>
        <authorList>
            <person name="Landi L."/>
            <person name="De Miccolis Angelini R.M."/>
            <person name="Pollastro S."/>
            <person name="Abate D."/>
            <person name="Faretra F."/>
            <person name="Romanazzi G."/>
        </authorList>
    </citation>
    <scope>NUCLEOTIDE SEQUENCE [LARGE SCALE GENOMIC DNA]</scope>
    <source>
        <strain evidence="2 3">Mfrg269</strain>
    </source>
</reference>
<dbReference type="Pfam" id="PF00583">
    <property type="entry name" value="Acetyltransf_1"/>
    <property type="match status" value="1"/>
</dbReference>
<evidence type="ECO:0000313" key="2">
    <source>
        <dbReference type="EMBL" id="RAL59587.1"/>
    </source>
</evidence>
<name>A0A395IGU2_9HELO</name>
<dbReference type="OrthoDB" id="5343688at2759"/>
<sequence length="124" mass="13791">MACLVAVRAATAGYLHTAEEFNWNFAKNDEGEEDVIIGSRYGDDIIGALILRIERAPHLTGSPRRGKSGRKGGKGVVRAWTTKVRYRGTGVGTEMLEQAVKETRRKARELGRSGLCKKNMQMRR</sequence>
<dbReference type="GO" id="GO:0016747">
    <property type="term" value="F:acyltransferase activity, transferring groups other than amino-acyl groups"/>
    <property type="evidence" value="ECO:0007669"/>
    <property type="project" value="InterPro"/>
</dbReference>
<dbReference type="SUPFAM" id="SSF55729">
    <property type="entry name" value="Acyl-CoA N-acyltransferases (Nat)"/>
    <property type="match status" value="1"/>
</dbReference>
<proteinExistence type="predicted"/>
<organism evidence="2 3">
    <name type="scientific">Monilinia fructigena</name>
    <dbReference type="NCBI Taxonomy" id="38457"/>
    <lineage>
        <taxon>Eukaryota</taxon>
        <taxon>Fungi</taxon>
        <taxon>Dikarya</taxon>
        <taxon>Ascomycota</taxon>
        <taxon>Pezizomycotina</taxon>
        <taxon>Leotiomycetes</taxon>
        <taxon>Helotiales</taxon>
        <taxon>Sclerotiniaceae</taxon>
        <taxon>Monilinia</taxon>
    </lineage>
</organism>
<dbReference type="AlphaFoldDB" id="A0A395IGU2"/>